<sequence>LYNSSLTDDDMFNDYEERVAYLQSQIFQIDGQLLSQRIITSLDTQRVQYKDNHLFGFYYDPALREVIVEMSGYIKAPATGHVSMPYELSNVLDCNDEFDIQGYTRYWRFSETLYLNEDSGKFNCSLDYSDDNYTEITDQFICHLECSGTGSETDFELNVVKDRYYFVNFYTAVFGNAFNSKLTFNVDGVPYNLEDYMYYTPEYTFNLIFDSDDISVDSLCPFAMDEIFIPQVFEEPATIYPDECPTQSSSLSFSPSSTSSEVLISSSESISSVSSISSESISLVSSISSKVNSVVSSDSVQSGSAVQTGSTISNSDDNISSSSKSSSASLILSSRSSSISYSSTRSSSIESKSESVSSSSPNTKTSSNNE</sequence>
<feature type="compositionally biased region" description="Low complexity" evidence="1">
    <location>
        <begin position="304"/>
        <end position="360"/>
    </location>
</feature>
<evidence type="ECO:0000256" key="1">
    <source>
        <dbReference type="SAM" id="MobiDB-lite"/>
    </source>
</evidence>
<feature type="non-terminal residue" evidence="2">
    <location>
        <position position="370"/>
    </location>
</feature>
<reference evidence="2 3" key="1">
    <citation type="submission" date="2020-11" db="EMBL/GenBank/DDBJ databases">
        <title>Kefir isolates.</title>
        <authorList>
            <person name="Marcisauskas S."/>
            <person name="Kim Y."/>
            <person name="Blasche S."/>
        </authorList>
    </citation>
    <scope>NUCLEOTIDE SEQUENCE [LARGE SCALE GENOMIC DNA]</scope>
    <source>
        <strain evidence="2 3">OG2</strain>
    </source>
</reference>
<keyword evidence="3" id="KW-1185">Reference proteome</keyword>
<evidence type="ECO:0000313" key="3">
    <source>
        <dbReference type="Proteomes" id="UP000750334"/>
    </source>
</evidence>
<dbReference type="AlphaFoldDB" id="A0A9P6VS98"/>
<accession>A0A9P6VS98</accession>
<dbReference type="Proteomes" id="UP000750334">
    <property type="component" value="Unassembled WGS sequence"/>
</dbReference>
<protein>
    <submittedName>
        <fullName evidence="2">Uncharacterized protein</fullName>
    </submittedName>
</protein>
<dbReference type="EMBL" id="PUHR01000446">
    <property type="protein sequence ID" value="KAG0653356.1"/>
    <property type="molecule type" value="Genomic_DNA"/>
</dbReference>
<feature type="non-terminal residue" evidence="2">
    <location>
        <position position="1"/>
    </location>
</feature>
<feature type="region of interest" description="Disordered" evidence="1">
    <location>
        <begin position="304"/>
        <end position="370"/>
    </location>
</feature>
<dbReference type="OrthoDB" id="4071849at2759"/>
<comment type="caution">
    <text evidence="2">The sequence shown here is derived from an EMBL/GenBank/DDBJ whole genome shotgun (WGS) entry which is preliminary data.</text>
</comment>
<feature type="compositionally biased region" description="Polar residues" evidence="1">
    <location>
        <begin position="361"/>
        <end position="370"/>
    </location>
</feature>
<organism evidence="2 3">
    <name type="scientific">Maudiozyma exigua</name>
    <name type="common">Yeast</name>
    <name type="synonym">Kazachstania exigua</name>
    <dbReference type="NCBI Taxonomy" id="34358"/>
    <lineage>
        <taxon>Eukaryota</taxon>
        <taxon>Fungi</taxon>
        <taxon>Dikarya</taxon>
        <taxon>Ascomycota</taxon>
        <taxon>Saccharomycotina</taxon>
        <taxon>Saccharomycetes</taxon>
        <taxon>Saccharomycetales</taxon>
        <taxon>Saccharomycetaceae</taxon>
        <taxon>Maudiozyma</taxon>
    </lineage>
</organism>
<proteinExistence type="predicted"/>
<gene>
    <name evidence="2" type="ORF">C6P45_003917</name>
</gene>
<evidence type="ECO:0000313" key="2">
    <source>
        <dbReference type="EMBL" id="KAG0653356.1"/>
    </source>
</evidence>
<name>A0A9P6VS98_MAUEX</name>